<dbReference type="GO" id="GO:0000981">
    <property type="term" value="F:DNA-binding transcription factor activity, RNA polymerase II-specific"/>
    <property type="evidence" value="ECO:0007669"/>
    <property type="project" value="InterPro"/>
</dbReference>
<evidence type="ECO:0000256" key="3">
    <source>
        <dbReference type="ARBA" id="ARBA00023015"/>
    </source>
</evidence>
<keyword evidence="8" id="KW-1185">Reference proteome</keyword>
<dbReference type="Proteomes" id="UP000245591">
    <property type="component" value="Unassembled WGS sequence"/>
</dbReference>
<evidence type="ECO:0000313" key="8">
    <source>
        <dbReference type="Proteomes" id="UP000245591"/>
    </source>
</evidence>
<gene>
    <name evidence="7" type="ORF">BB558_004807</name>
</gene>
<evidence type="ECO:0000256" key="5">
    <source>
        <dbReference type="ARBA" id="ARBA00023242"/>
    </source>
</evidence>
<dbReference type="EMBL" id="MBFU01000461">
    <property type="protein sequence ID" value="PVZ99185.1"/>
    <property type="molecule type" value="Genomic_DNA"/>
</dbReference>
<comment type="caution">
    <text evidence="7">The sequence shown here is derived from an EMBL/GenBank/DDBJ whole genome shotgun (WGS) entry which is preliminary data.</text>
</comment>
<keyword evidence="5" id="KW-0539">Nucleus</keyword>
<sequence>MELDTELPIPNAQKLEQMCLALPHILPLAMIPLRFPEFISKLKNKTYPYYFIFAVLSVGIKTIKNSRTEDDKLLETKYARKSLELINKEKNISDPLIIWACSFICAHSSMVQNQKVHDQAIETATMSIKQTRLYQLNINKKTEKVIQKYTSNELEFRRRVWWVYYIQIVGNYIFNGKFMTFEQRDIVVNLPTSDFKWRYGGSIEGCNNKELKLMNIVANNQREIDLPQDCHRFLINSFALFKNIAVFVTKRWRKDHYNEDNTNLRVVLYADKLEKHKADIEKMFKDNLPSIQDEYINRRGTVKLIIDTEHHIFNYISRQLNYSMTIHLFQSELVREDSAKIRSERIKAAKSKCAKAAMNQIKLLEWYDHNVPAKYQEPTSTFWTVSGAIVLTNLFSIKDETEKDKYMNHFNRLISVYRSSEKYFEVLSTLVSYVYYIVEVKSKKKVQNKKLKHLHKHMEPFGIYDSDIEPWIIPKYGSFFHYNCCGEVNFSTLDIERYLGENITIENVFEESEFNDVHKEIRKSPDLQNDKDKKMYSEYIKNTSKTVVGYSNTKNITKSIIFDSESNISLLGECVDILGMKSTIAEESGNISSQNYNSSTVLKENKKKTEHNSKNSFIKRSSPNSSLSSKPVKRKSNTMSISFLLNNNE</sequence>
<reference evidence="7 8" key="1">
    <citation type="journal article" date="2018" name="MBio">
        <title>Comparative Genomics Reveals the Core Gene Toolbox for the Fungus-Insect Symbiosis.</title>
        <authorList>
            <person name="Wang Y."/>
            <person name="Stata M."/>
            <person name="Wang W."/>
            <person name="Stajich J.E."/>
            <person name="White M.M."/>
            <person name="Moncalvo J.M."/>
        </authorList>
    </citation>
    <scope>NUCLEOTIDE SEQUENCE [LARGE SCALE GENOMIC DNA]</scope>
    <source>
        <strain evidence="7 8">AUS-126-30</strain>
    </source>
</reference>
<dbReference type="AlphaFoldDB" id="A0A2U1J284"/>
<dbReference type="CDD" id="cd12148">
    <property type="entry name" value="fungal_TF_MHR"/>
    <property type="match status" value="1"/>
</dbReference>
<comment type="subcellular location">
    <subcellularLocation>
        <location evidence="1">Nucleus</location>
    </subcellularLocation>
</comment>
<evidence type="ECO:0000256" key="6">
    <source>
        <dbReference type="SAM" id="MobiDB-lite"/>
    </source>
</evidence>
<dbReference type="GO" id="GO:0005634">
    <property type="term" value="C:nucleus"/>
    <property type="evidence" value="ECO:0007669"/>
    <property type="project" value="UniProtKB-SubCell"/>
</dbReference>
<organism evidence="7 8">
    <name type="scientific">Smittium angustum</name>
    <dbReference type="NCBI Taxonomy" id="133377"/>
    <lineage>
        <taxon>Eukaryota</taxon>
        <taxon>Fungi</taxon>
        <taxon>Fungi incertae sedis</taxon>
        <taxon>Zoopagomycota</taxon>
        <taxon>Kickxellomycotina</taxon>
        <taxon>Harpellomycetes</taxon>
        <taxon>Harpellales</taxon>
        <taxon>Legeriomycetaceae</taxon>
        <taxon>Smittium</taxon>
    </lineage>
</organism>
<protein>
    <recommendedName>
        <fullName evidence="9">Transcription factor domain-containing protein</fullName>
    </recommendedName>
</protein>
<evidence type="ECO:0008006" key="9">
    <source>
        <dbReference type="Google" id="ProtNLM"/>
    </source>
</evidence>
<name>A0A2U1J284_SMIAN</name>
<feature type="region of interest" description="Disordered" evidence="6">
    <location>
        <begin position="593"/>
        <end position="634"/>
    </location>
</feature>
<keyword evidence="2" id="KW-0479">Metal-binding</keyword>
<dbReference type="PANTHER" id="PTHR47338:SF5">
    <property type="entry name" value="ZN(II)2CYS6 TRANSCRIPTION FACTOR (EUROFUNG)"/>
    <property type="match status" value="1"/>
</dbReference>
<keyword evidence="3" id="KW-0805">Transcription regulation</keyword>
<dbReference type="GO" id="GO:0046872">
    <property type="term" value="F:metal ion binding"/>
    <property type="evidence" value="ECO:0007669"/>
    <property type="project" value="UniProtKB-KW"/>
</dbReference>
<dbReference type="PANTHER" id="PTHR47338">
    <property type="entry name" value="ZN(II)2CYS6 TRANSCRIPTION FACTOR (EUROFUNG)-RELATED"/>
    <property type="match status" value="1"/>
</dbReference>
<evidence type="ECO:0000256" key="1">
    <source>
        <dbReference type="ARBA" id="ARBA00004123"/>
    </source>
</evidence>
<evidence type="ECO:0000256" key="4">
    <source>
        <dbReference type="ARBA" id="ARBA00023163"/>
    </source>
</evidence>
<proteinExistence type="predicted"/>
<keyword evidence="4" id="KW-0804">Transcription</keyword>
<accession>A0A2U1J284</accession>
<evidence type="ECO:0000256" key="2">
    <source>
        <dbReference type="ARBA" id="ARBA00022723"/>
    </source>
</evidence>
<evidence type="ECO:0000313" key="7">
    <source>
        <dbReference type="EMBL" id="PVZ99185.1"/>
    </source>
</evidence>
<dbReference type="InterPro" id="IPR050815">
    <property type="entry name" value="TF_fung"/>
</dbReference>
<feature type="compositionally biased region" description="Polar residues" evidence="6">
    <location>
        <begin position="593"/>
        <end position="602"/>
    </location>
</feature>